<keyword evidence="1" id="KW-1133">Transmembrane helix</keyword>
<evidence type="ECO:0000256" key="1">
    <source>
        <dbReference type="SAM" id="Phobius"/>
    </source>
</evidence>
<feature type="non-terminal residue" evidence="2">
    <location>
        <position position="283"/>
    </location>
</feature>
<feature type="non-terminal residue" evidence="2">
    <location>
        <position position="1"/>
    </location>
</feature>
<name>X1C6X0_9ZZZZ</name>
<feature type="transmembrane region" description="Helical" evidence="1">
    <location>
        <begin position="60"/>
        <end position="80"/>
    </location>
</feature>
<dbReference type="AlphaFoldDB" id="X1C6X0"/>
<organism evidence="2">
    <name type="scientific">marine sediment metagenome</name>
    <dbReference type="NCBI Taxonomy" id="412755"/>
    <lineage>
        <taxon>unclassified sequences</taxon>
        <taxon>metagenomes</taxon>
        <taxon>ecological metagenomes</taxon>
    </lineage>
</organism>
<proteinExistence type="predicted"/>
<keyword evidence="1" id="KW-0812">Transmembrane</keyword>
<feature type="transmembrane region" description="Helical" evidence="1">
    <location>
        <begin position="35"/>
        <end position="51"/>
    </location>
</feature>
<keyword evidence="1" id="KW-0472">Membrane</keyword>
<comment type="caution">
    <text evidence="2">The sequence shown here is derived from an EMBL/GenBank/DDBJ whole genome shotgun (WGS) entry which is preliminary data.</text>
</comment>
<gene>
    <name evidence="2" type="ORF">S01H4_44555</name>
</gene>
<protein>
    <recommendedName>
        <fullName evidence="3">MacB-like periplasmic core domain-containing protein</fullName>
    </recommendedName>
</protein>
<evidence type="ECO:0008006" key="3">
    <source>
        <dbReference type="Google" id="ProtNLM"/>
    </source>
</evidence>
<dbReference type="EMBL" id="BART01024714">
    <property type="protein sequence ID" value="GAG92143.1"/>
    <property type="molecule type" value="Genomic_DNA"/>
</dbReference>
<evidence type="ECO:0000313" key="2">
    <source>
        <dbReference type="EMBL" id="GAG92143.1"/>
    </source>
</evidence>
<reference evidence="2" key="1">
    <citation type="journal article" date="2014" name="Front. Microbiol.">
        <title>High frequency of phylogenetically diverse reductive dehalogenase-homologous genes in deep subseafloor sedimentary metagenomes.</title>
        <authorList>
            <person name="Kawai M."/>
            <person name="Futagami T."/>
            <person name="Toyoda A."/>
            <person name="Takaki Y."/>
            <person name="Nishi S."/>
            <person name="Hori S."/>
            <person name="Arai W."/>
            <person name="Tsubouchi T."/>
            <person name="Morono Y."/>
            <person name="Uchiyama I."/>
            <person name="Ito T."/>
            <person name="Fujiyama A."/>
            <person name="Inagaki F."/>
            <person name="Takami H."/>
        </authorList>
    </citation>
    <scope>NUCLEOTIDE SEQUENCE</scope>
    <source>
        <strain evidence="2">Expedition CK06-06</strain>
    </source>
</reference>
<feature type="transmembrane region" description="Helical" evidence="1">
    <location>
        <begin position="115"/>
        <end position="138"/>
    </location>
</feature>
<sequence>ISAAGPAREAARTRPREALSLTHLERKVAVHTGKFLYVGLGVLFLALIFALQKPILGKPVFGFAAAFLVLLGFALITPAGTRWLNAIFAPTVGRLFRIEGRLASHYLHDSLTRTAITIAALMTALAMLISISIMILSFRKTVGIWVSQAITADIILTPATATVSGWDSFLPPEVIADMRKNPDVEAIDFIRVSEMEYEDRPILLWAATTPVLLHQSQLTFVRGDETEIIEKVTKQGHLIVSETFSLKFRVKQGQDLFLQTPQGPKRFGIAGVFYDYTTENGMI</sequence>
<accession>X1C6X0</accession>